<evidence type="ECO:0000313" key="4">
    <source>
        <dbReference type="Proteomes" id="UP000639606"/>
    </source>
</evidence>
<gene>
    <name evidence="3" type="ORF">GCM10010185_14060</name>
</gene>
<organism evidence="3 4">
    <name type="scientific">Saccharothrix coeruleofusca</name>
    <dbReference type="NCBI Taxonomy" id="33919"/>
    <lineage>
        <taxon>Bacteria</taxon>
        <taxon>Bacillati</taxon>
        <taxon>Actinomycetota</taxon>
        <taxon>Actinomycetes</taxon>
        <taxon>Pseudonocardiales</taxon>
        <taxon>Pseudonocardiaceae</taxon>
        <taxon>Saccharothrix</taxon>
    </lineage>
</organism>
<dbReference type="PROSITE" id="PS51257">
    <property type="entry name" value="PROKAR_LIPOPROTEIN"/>
    <property type="match status" value="1"/>
</dbReference>
<reference evidence="3" key="1">
    <citation type="journal article" date="2014" name="Int. J. Syst. Evol. Microbiol.">
        <title>Complete genome sequence of Corynebacterium casei LMG S-19264T (=DSM 44701T), isolated from a smear-ripened cheese.</title>
        <authorList>
            <consortium name="US DOE Joint Genome Institute (JGI-PGF)"/>
            <person name="Walter F."/>
            <person name="Albersmeier A."/>
            <person name="Kalinowski J."/>
            <person name="Ruckert C."/>
        </authorList>
    </citation>
    <scope>NUCLEOTIDE SEQUENCE</scope>
    <source>
        <strain evidence="3">JCM 3313</strain>
    </source>
</reference>
<accession>A0A918AJ11</accession>
<name>A0A918AJ11_9PSEU</name>
<keyword evidence="2" id="KW-0732">Signal</keyword>
<dbReference type="Proteomes" id="UP000639606">
    <property type="component" value="Unassembled WGS sequence"/>
</dbReference>
<reference evidence="3" key="2">
    <citation type="submission" date="2020-09" db="EMBL/GenBank/DDBJ databases">
        <authorList>
            <person name="Sun Q."/>
            <person name="Ohkuma M."/>
        </authorList>
    </citation>
    <scope>NUCLEOTIDE SEQUENCE</scope>
    <source>
        <strain evidence="3">JCM 3313</strain>
    </source>
</reference>
<evidence type="ECO:0000256" key="1">
    <source>
        <dbReference type="SAM" id="MobiDB-lite"/>
    </source>
</evidence>
<dbReference type="RefSeq" id="WP_189222223.1">
    <property type="nucleotide sequence ID" value="NZ_BMRG01000002.1"/>
</dbReference>
<sequence length="196" mass="20181">MKSLNRILRVLVATTATAVALVACSDVGGTPNPATTTAGTDPRSSTPTSGDALDISEYVNAPCGILKADQVSALGKFQEPEAGASASGPSCTYEGSDVLKDSTYEIIFVNDGSTYQEIVDNSKSDPIFSQADVSGVPIMSSDATDGLRSCTTAIRTSDEDAVMVQISTAGQDDPNYGKACKATERVAETVIGNLKG</sequence>
<feature type="signal peptide" evidence="2">
    <location>
        <begin position="1"/>
        <end position="18"/>
    </location>
</feature>
<dbReference type="Pfam" id="PF12079">
    <property type="entry name" value="DUF3558"/>
    <property type="match status" value="1"/>
</dbReference>
<dbReference type="InterPro" id="IPR024520">
    <property type="entry name" value="DUF3558"/>
</dbReference>
<evidence type="ECO:0000256" key="2">
    <source>
        <dbReference type="SAM" id="SignalP"/>
    </source>
</evidence>
<evidence type="ECO:0008006" key="5">
    <source>
        <dbReference type="Google" id="ProtNLM"/>
    </source>
</evidence>
<protein>
    <recommendedName>
        <fullName evidence="5">DUF3558 domain-containing protein</fullName>
    </recommendedName>
</protein>
<dbReference type="AlphaFoldDB" id="A0A918AJ11"/>
<proteinExistence type="predicted"/>
<keyword evidence="4" id="KW-1185">Reference proteome</keyword>
<dbReference type="EMBL" id="BMRG01000002">
    <property type="protein sequence ID" value="GGP43595.1"/>
    <property type="molecule type" value="Genomic_DNA"/>
</dbReference>
<comment type="caution">
    <text evidence="3">The sequence shown here is derived from an EMBL/GenBank/DDBJ whole genome shotgun (WGS) entry which is preliminary data.</text>
</comment>
<feature type="chain" id="PRO_5038823831" description="DUF3558 domain-containing protein" evidence="2">
    <location>
        <begin position="19"/>
        <end position="196"/>
    </location>
</feature>
<evidence type="ECO:0000313" key="3">
    <source>
        <dbReference type="EMBL" id="GGP43595.1"/>
    </source>
</evidence>
<feature type="region of interest" description="Disordered" evidence="1">
    <location>
        <begin position="30"/>
        <end position="50"/>
    </location>
</feature>
<feature type="compositionally biased region" description="Low complexity" evidence="1">
    <location>
        <begin position="30"/>
        <end position="40"/>
    </location>
</feature>